<comment type="caution">
    <text evidence="3">The sequence shown here is derived from an EMBL/GenBank/DDBJ whole genome shotgun (WGS) entry which is preliminary data.</text>
</comment>
<evidence type="ECO:0000313" key="3">
    <source>
        <dbReference type="EMBL" id="MBO0353397.1"/>
    </source>
</evidence>
<sequence length="288" mass="32646">MKKRIITKGILALASMLFATTFYAQESFGGLALYTVRENMGEDAKATLQKVADAGYAYIEAAGYADGKFYGMDPQDFKSYVESIGLTPVSTHMGGVTLENADQQIADTKAAGFEYFTIPVPPMGMFTFDPENRTMGMKGTMEDFAEILTTIGKKCEAAGLKLLYHNHDFEYKNNEDGIKPIVYLLENTDPKYVNFQMDLYWVTRAEADPVSYFEKYPGRFKLWHVKDMDEEGKFAPVGEGTIDFRRILDKKDISGMEKYFVEQDMTWDKKPLEVIKISHKGLKEIGFK</sequence>
<dbReference type="Proteomes" id="UP000664044">
    <property type="component" value="Unassembled WGS sequence"/>
</dbReference>
<dbReference type="PANTHER" id="PTHR12110">
    <property type="entry name" value="HYDROXYPYRUVATE ISOMERASE"/>
    <property type="match status" value="1"/>
</dbReference>
<evidence type="ECO:0000259" key="2">
    <source>
        <dbReference type="Pfam" id="PF01261"/>
    </source>
</evidence>
<dbReference type="PANTHER" id="PTHR12110:SF41">
    <property type="entry name" value="INOSOSE DEHYDRATASE"/>
    <property type="match status" value="1"/>
</dbReference>
<dbReference type="RefSeq" id="WP_207032026.1">
    <property type="nucleotide sequence ID" value="NZ_JAFLNL010000002.1"/>
</dbReference>
<dbReference type="EMBL" id="JAFLNL010000002">
    <property type="protein sequence ID" value="MBO0353397.1"/>
    <property type="molecule type" value="Genomic_DNA"/>
</dbReference>
<dbReference type="GO" id="GO:0016853">
    <property type="term" value="F:isomerase activity"/>
    <property type="evidence" value="ECO:0007669"/>
    <property type="project" value="UniProtKB-KW"/>
</dbReference>
<name>A0ABS3G493_9FLAO</name>
<dbReference type="InterPro" id="IPR036237">
    <property type="entry name" value="Xyl_isomerase-like_sf"/>
</dbReference>
<feature type="domain" description="Xylose isomerase-like TIM barrel" evidence="2">
    <location>
        <begin position="48"/>
        <end position="256"/>
    </location>
</feature>
<protein>
    <submittedName>
        <fullName evidence="3">Sugar phosphate isomerase/epimerase</fullName>
    </submittedName>
</protein>
<dbReference type="SUPFAM" id="SSF51658">
    <property type="entry name" value="Xylose isomerase-like"/>
    <property type="match status" value="1"/>
</dbReference>
<accession>A0ABS3G493</accession>
<keyword evidence="1" id="KW-0732">Signal</keyword>
<dbReference type="InterPro" id="IPR013022">
    <property type="entry name" value="Xyl_isomerase-like_TIM-brl"/>
</dbReference>
<keyword evidence="3" id="KW-0413">Isomerase</keyword>
<evidence type="ECO:0000256" key="1">
    <source>
        <dbReference type="SAM" id="SignalP"/>
    </source>
</evidence>
<feature type="signal peptide" evidence="1">
    <location>
        <begin position="1"/>
        <end position="24"/>
    </location>
</feature>
<keyword evidence="4" id="KW-1185">Reference proteome</keyword>
<dbReference type="Pfam" id="PF01261">
    <property type="entry name" value="AP_endonuc_2"/>
    <property type="match status" value="1"/>
</dbReference>
<evidence type="ECO:0000313" key="4">
    <source>
        <dbReference type="Proteomes" id="UP000664044"/>
    </source>
</evidence>
<dbReference type="InterPro" id="IPR050312">
    <property type="entry name" value="IolE/XylAMocC-like"/>
</dbReference>
<organism evidence="3 4">
    <name type="scientific">Flagellimonas aurea</name>
    <dbReference type="NCBI Taxonomy" id="2915619"/>
    <lineage>
        <taxon>Bacteria</taxon>
        <taxon>Pseudomonadati</taxon>
        <taxon>Bacteroidota</taxon>
        <taxon>Flavobacteriia</taxon>
        <taxon>Flavobacteriales</taxon>
        <taxon>Flavobacteriaceae</taxon>
        <taxon>Flagellimonas</taxon>
    </lineage>
</organism>
<dbReference type="Gene3D" id="3.20.20.150">
    <property type="entry name" value="Divalent-metal-dependent TIM barrel enzymes"/>
    <property type="match status" value="1"/>
</dbReference>
<reference evidence="3 4" key="1">
    <citation type="submission" date="2021-03" db="EMBL/GenBank/DDBJ databases">
        <title>Muricauda lutimaris sp. nov. and Muricauda ruestringensis sp. nov, two marine members of the Flavobacteriaceae isolated from deep sea sediments of Western Pacific.</title>
        <authorList>
            <person name="Zhao S."/>
            <person name="Liu R."/>
        </authorList>
    </citation>
    <scope>NUCLEOTIDE SEQUENCE [LARGE SCALE GENOMIC DNA]</scope>
    <source>
        <strain evidence="3 4">BC31-1-A7</strain>
    </source>
</reference>
<proteinExistence type="predicted"/>
<feature type="chain" id="PRO_5046817063" evidence="1">
    <location>
        <begin position="25"/>
        <end position="288"/>
    </location>
</feature>
<gene>
    <name evidence="3" type="ORF">J0656_05155</name>
</gene>